<dbReference type="AlphaFoldDB" id="A0A8H6FQD6"/>
<dbReference type="Proteomes" id="UP000578531">
    <property type="component" value="Unassembled WGS sequence"/>
</dbReference>
<dbReference type="EMBL" id="JACCJC010000045">
    <property type="protein sequence ID" value="KAF6232784.1"/>
    <property type="molecule type" value="Genomic_DNA"/>
</dbReference>
<evidence type="ECO:0000256" key="1">
    <source>
        <dbReference type="SAM" id="SignalP"/>
    </source>
</evidence>
<protein>
    <recommendedName>
        <fullName evidence="4">Ecp2 effector protein domain-containing protein</fullName>
    </recommendedName>
</protein>
<evidence type="ECO:0000313" key="2">
    <source>
        <dbReference type="EMBL" id="KAF6232784.1"/>
    </source>
</evidence>
<gene>
    <name evidence="2" type="ORF">HO173_008998</name>
</gene>
<feature type="chain" id="PRO_5034064171" description="Ecp2 effector protein domain-containing protein" evidence="1">
    <location>
        <begin position="22"/>
        <end position="181"/>
    </location>
</feature>
<sequence>MHMLLHLKYLGLALFSSSALAATIPQGTTLISPASPLHTNTTLNGTSNGAFVCTRRGAQARTEPRFSDCAGVLRALPLNPIIGTFYNSGAGDFQLPYFETYKTCQVLVELRRASDKVRSSWLAVQLAALELNTACEDVRAAPGLGSAYTYVDNSNLMKITLKEPGASVGDGDDGTDANETS</sequence>
<evidence type="ECO:0000313" key="3">
    <source>
        <dbReference type="Proteomes" id="UP000578531"/>
    </source>
</evidence>
<dbReference type="OrthoDB" id="5393409at2759"/>
<keyword evidence="1" id="KW-0732">Signal</keyword>
<dbReference type="GeneID" id="59290652"/>
<comment type="caution">
    <text evidence="2">The sequence shown here is derived from an EMBL/GenBank/DDBJ whole genome shotgun (WGS) entry which is preliminary data.</text>
</comment>
<evidence type="ECO:0008006" key="4">
    <source>
        <dbReference type="Google" id="ProtNLM"/>
    </source>
</evidence>
<name>A0A8H6FQD6_9LECA</name>
<organism evidence="2 3">
    <name type="scientific">Letharia columbiana</name>
    <dbReference type="NCBI Taxonomy" id="112416"/>
    <lineage>
        <taxon>Eukaryota</taxon>
        <taxon>Fungi</taxon>
        <taxon>Dikarya</taxon>
        <taxon>Ascomycota</taxon>
        <taxon>Pezizomycotina</taxon>
        <taxon>Lecanoromycetes</taxon>
        <taxon>OSLEUM clade</taxon>
        <taxon>Lecanoromycetidae</taxon>
        <taxon>Lecanorales</taxon>
        <taxon>Lecanorineae</taxon>
        <taxon>Parmeliaceae</taxon>
        <taxon>Letharia</taxon>
    </lineage>
</organism>
<feature type="signal peptide" evidence="1">
    <location>
        <begin position="1"/>
        <end position="21"/>
    </location>
</feature>
<proteinExistence type="predicted"/>
<reference evidence="2 3" key="1">
    <citation type="journal article" date="2020" name="Genomics">
        <title>Complete, high-quality genomes from long-read metagenomic sequencing of two wolf lichen thalli reveals enigmatic genome architecture.</title>
        <authorList>
            <person name="McKenzie S.K."/>
            <person name="Walston R.F."/>
            <person name="Allen J.L."/>
        </authorList>
    </citation>
    <scope>NUCLEOTIDE SEQUENCE [LARGE SCALE GENOMIC DNA]</scope>
    <source>
        <strain evidence="2">WasteWater2</strain>
    </source>
</reference>
<accession>A0A8H6FQD6</accession>
<dbReference type="RefSeq" id="XP_037162210.1">
    <property type="nucleotide sequence ID" value="XM_037310894.1"/>
</dbReference>
<keyword evidence="3" id="KW-1185">Reference proteome</keyword>